<reference evidence="4 5" key="1">
    <citation type="submission" date="2017-07" db="EMBL/GenBank/DDBJ databases">
        <title>Draft genome sequence of aerobic hyperthermophilic archaea, Pyrobaculum aerophilum YKB31 and YKB32.</title>
        <authorList>
            <person name="Mochizuki T."/>
            <person name="Berliner A.J."/>
            <person name="Yoshida-Takashima Y."/>
            <person name="Takaki Y."/>
            <person name="Nunoura T."/>
            <person name="Takai K."/>
        </authorList>
    </citation>
    <scope>NUCLEOTIDE SEQUENCE [LARGE SCALE GENOMIC DNA]</scope>
    <source>
        <strain evidence="2 5">YKB31</strain>
        <strain evidence="3 4">YKB32</strain>
    </source>
</reference>
<dbReference type="PANTHER" id="PTHR36216:SF1">
    <property type="entry name" value="HTH ARSR-TYPE DOMAIN-CONTAINING PROTEIN"/>
    <property type="match status" value="1"/>
</dbReference>
<sequence length="87" mass="9928">MYAVHMARAKTAKAYSDPKRVQLLKIIEDKGLVTQGQLAKLTGLSWGQLQWHLYVLEREGLIKRVVKDGLVYYAQAHLTIELFSAQE</sequence>
<dbReference type="PANTHER" id="PTHR36216">
    <property type="entry name" value="TRANSCRIPTIONAL REGULATOR, TRMB"/>
    <property type="match status" value="1"/>
</dbReference>
<dbReference type="Pfam" id="PF13412">
    <property type="entry name" value="HTH_24"/>
    <property type="match status" value="1"/>
</dbReference>
<gene>
    <name evidence="2" type="ORF">CGL51_05435</name>
    <name evidence="3" type="ORF">CGL52_00495</name>
</gene>
<dbReference type="PROSITE" id="PS50987">
    <property type="entry name" value="HTH_ARSR_2"/>
    <property type="match status" value="1"/>
</dbReference>
<dbReference type="InterPro" id="IPR001845">
    <property type="entry name" value="HTH_ArsR_DNA-bd_dom"/>
</dbReference>
<dbReference type="CDD" id="cd00090">
    <property type="entry name" value="HTH_ARSR"/>
    <property type="match status" value="1"/>
</dbReference>
<dbReference type="AlphaFoldDB" id="A0A371QZI7"/>
<name>A0A371QZI7_9CREN</name>
<comment type="caution">
    <text evidence="2">The sequence shown here is derived from an EMBL/GenBank/DDBJ whole genome shotgun (WGS) entry which is preliminary data.</text>
</comment>
<dbReference type="Proteomes" id="UP000257123">
    <property type="component" value="Unassembled WGS sequence"/>
</dbReference>
<dbReference type="EMBL" id="NMUF01000001">
    <property type="protein sequence ID" value="RFB00374.1"/>
    <property type="molecule type" value="Genomic_DNA"/>
</dbReference>
<evidence type="ECO:0000313" key="3">
    <source>
        <dbReference type="EMBL" id="RFB00374.1"/>
    </source>
</evidence>
<dbReference type="InterPro" id="IPR011991">
    <property type="entry name" value="ArsR-like_HTH"/>
</dbReference>
<dbReference type="EMBL" id="NMUE01000013">
    <property type="protein sequence ID" value="RFA96248.1"/>
    <property type="molecule type" value="Genomic_DNA"/>
</dbReference>
<evidence type="ECO:0000313" key="5">
    <source>
        <dbReference type="Proteomes" id="UP000257123"/>
    </source>
</evidence>
<accession>A0A371QZI7</accession>
<evidence type="ECO:0000259" key="1">
    <source>
        <dbReference type="PROSITE" id="PS50987"/>
    </source>
</evidence>
<dbReference type="Proteomes" id="UP000256877">
    <property type="component" value="Unassembled WGS sequence"/>
</dbReference>
<dbReference type="SUPFAM" id="SSF46785">
    <property type="entry name" value="Winged helix' DNA-binding domain"/>
    <property type="match status" value="1"/>
</dbReference>
<dbReference type="OrthoDB" id="28610at2157"/>
<dbReference type="SMART" id="SM00418">
    <property type="entry name" value="HTH_ARSR"/>
    <property type="match status" value="1"/>
</dbReference>
<dbReference type="InterPro" id="IPR036390">
    <property type="entry name" value="WH_DNA-bd_sf"/>
</dbReference>
<protein>
    <submittedName>
        <fullName evidence="2">ArsR family transcriptional regulator</fullName>
    </submittedName>
</protein>
<proteinExistence type="predicted"/>
<evidence type="ECO:0000313" key="4">
    <source>
        <dbReference type="Proteomes" id="UP000256877"/>
    </source>
</evidence>
<dbReference type="GO" id="GO:0003700">
    <property type="term" value="F:DNA-binding transcription factor activity"/>
    <property type="evidence" value="ECO:0007669"/>
    <property type="project" value="InterPro"/>
</dbReference>
<organism evidence="2 5">
    <name type="scientific">Pyrobaculum aerophilum</name>
    <dbReference type="NCBI Taxonomy" id="13773"/>
    <lineage>
        <taxon>Archaea</taxon>
        <taxon>Thermoproteota</taxon>
        <taxon>Thermoprotei</taxon>
        <taxon>Thermoproteales</taxon>
        <taxon>Thermoproteaceae</taxon>
        <taxon>Pyrobaculum</taxon>
    </lineage>
</organism>
<dbReference type="Gene3D" id="1.10.10.10">
    <property type="entry name" value="Winged helix-like DNA-binding domain superfamily/Winged helix DNA-binding domain"/>
    <property type="match status" value="1"/>
</dbReference>
<dbReference type="RefSeq" id="WP_116420977.1">
    <property type="nucleotide sequence ID" value="NZ_NMUE01000013.1"/>
</dbReference>
<evidence type="ECO:0000313" key="2">
    <source>
        <dbReference type="EMBL" id="RFA96248.1"/>
    </source>
</evidence>
<feature type="domain" description="HTH arsR-type" evidence="1">
    <location>
        <begin position="1"/>
        <end position="87"/>
    </location>
</feature>
<dbReference type="InterPro" id="IPR036388">
    <property type="entry name" value="WH-like_DNA-bd_sf"/>
</dbReference>